<evidence type="ECO:0000256" key="7">
    <source>
        <dbReference type="ARBA" id="ARBA00022723"/>
    </source>
</evidence>
<comment type="caution">
    <text evidence="14">The sequence shown here is derived from an EMBL/GenBank/DDBJ whole genome shotgun (WGS) entry which is preliminary data.</text>
</comment>
<dbReference type="PANTHER" id="PTHR46300:SF2">
    <property type="entry name" value="CYTOCHROME P450 MONOOXYGENASE ALNH-RELATED"/>
    <property type="match status" value="1"/>
</dbReference>
<keyword evidence="15" id="KW-1185">Reference proteome</keyword>
<sequence length="292" mass="33417">MQETEAYLLAYQLLQKPEEWDNHLRRANASLVLSIIYGLPPMLDSMNPDIKRVNHFVERALSSGCSLELFWWSTSRGWNTFLDGCTSSQMAWVILSMILYPEVQKKAQMELDRVVGRDRLPSFQDLDHLPYIHSILKEIMRWRGVGPLGIPHRLNTDDYYEGYYLPKDTIVVANAWALNHDPDVWGPDADDFKPERHLDDNGQLKPALRDTHEESHVTYGYGTSIASLLWAFDLSPCENRNGEGIPDPNKFLDEGLVVRPHHFPCVIEPRFNGVGEAILQTLDSKGQATETR</sequence>
<keyword evidence="8" id="KW-1133">Transmembrane helix</keyword>
<dbReference type="InterPro" id="IPR002401">
    <property type="entry name" value="Cyt_P450_E_grp-I"/>
</dbReference>
<evidence type="ECO:0000313" key="14">
    <source>
        <dbReference type="EMBL" id="KAK7047347.1"/>
    </source>
</evidence>
<evidence type="ECO:0000256" key="13">
    <source>
        <dbReference type="ARBA" id="ARBA00023180"/>
    </source>
</evidence>
<evidence type="ECO:0000256" key="4">
    <source>
        <dbReference type="ARBA" id="ARBA00010617"/>
    </source>
</evidence>
<dbReference type="Gene3D" id="1.10.630.10">
    <property type="entry name" value="Cytochrome P450"/>
    <property type="match status" value="1"/>
</dbReference>
<evidence type="ECO:0000256" key="8">
    <source>
        <dbReference type="ARBA" id="ARBA00022989"/>
    </source>
</evidence>
<evidence type="ECO:0000256" key="10">
    <source>
        <dbReference type="ARBA" id="ARBA00023004"/>
    </source>
</evidence>
<dbReference type="InterPro" id="IPR050364">
    <property type="entry name" value="Cytochrome_P450_fung"/>
</dbReference>
<comment type="subcellular location">
    <subcellularLocation>
        <location evidence="2">Membrane</location>
        <topology evidence="2">Single-pass membrane protein</topology>
    </subcellularLocation>
</comment>
<keyword evidence="10" id="KW-0408">Iron</keyword>
<dbReference type="PRINTS" id="PR00463">
    <property type="entry name" value="EP450I"/>
</dbReference>
<dbReference type="InterPro" id="IPR036396">
    <property type="entry name" value="Cyt_P450_sf"/>
</dbReference>
<evidence type="ECO:0000256" key="2">
    <source>
        <dbReference type="ARBA" id="ARBA00004167"/>
    </source>
</evidence>
<keyword evidence="9" id="KW-0560">Oxidoreductase</keyword>
<proteinExistence type="inferred from homology"/>
<comment type="similarity">
    <text evidence="4">Belongs to the cytochrome P450 family.</text>
</comment>
<evidence type="ECO:0000313" key="15">
    <source>
        <dbReference type="Proteomes" id="UP001383192"/>
    </source>
</evidence>
<dbReference type="InterPro" id="IPR001128">
    <property type="entry name" value="Cyt_P450"/>
</dbReference>
<gene>
    <name evidence="14" type="ORF">VNI00_006578</name>
</gene>
<dbReference type="SUPFAM" id="SSF48264">
    <property type="entry name" value="Cytochrome P450"/>
    <property type="match status" value="1"/>
</dbReference>
<dbReference type="EMBL" id="JAYKXP010000020">
    <property type="protein sequence ID" value="KAK7047347.1"/>
    <property type="molecule type" value="Genomic_DNA"/>
</dbReference>
<protein>
    <recommendedName>
        <fullName evidence="16">Cytochrome P450</fullName>
    </recommendedName>
</protein>
<evidence type="ECO:0000256" key="1">
    <source>
        <dbReference type="ARBA" id="ARBA00001971"/>
    </source>
</evidence>
<keyword evidence="5" id="KW-0349">Heme</keyword>
<name>A0AAW0DAU6_9AGAR</name>
<evidence type="ECO:0000256" key="6">
    <source>
        <dbReference type="ARBA" id="ARBA00022692"/>
    </source>
</evidence>
<evidence type="ECO:0000256" key="11">
    <source>
        <dbReference type="ARBA" id="ARBA00023033"/>
    </source>
</evidence>
<dbReference type="GO" id="GO:0016705">
    <property type="term" value="F:oxidoreductase activity, acting on paired donors, with incorporation or reduction of molecular oxygen"/>
    <property type="evidence" value="ECO:0007669"/>
    <property type="project" value="InterPro"/>
</dbReference>
<dbReference type="AlphaFoldDB" id="A0AAW0DAU6"/>
<dbReference type="Pfam" id="PF00067">
    <property type="entry name" value="p450"/>
    <property type="match status" value="1"/>
</dbReference>
<dbReference type="PANTHER" id="PTHR46300">
    <property type="entry name" value="P450, PUTATIVE (EUROFUNG)-RELATED-RELATED"/>
    <property type="match status" value="1"/>
</dbReference>
<comment type="pathway">
    <text evidence="3">Secondary metabolite biosynthesis.</text>
</comment>
<comment type="cofactor">
    <cofactor evidence="1">
        <name>heme</name>
        <dbReference type="ChEBI" id="CHEBI:30413"/>
    </cofactor>
</comment>
<evidence type="ECO:0000256" key="12">
    <source>
        <dbReference type="ARBA" id="ARBA00023136"/>
    </source>
</evidence>
<keyword evidence="13" id="KW-0325">Glycoprotein</keyword>
<dbReference type="GO" id="GO:0020037">
    <property type="term" value="F:heme binding"/>
    <property type="evidence" value="ECO:0007669"/>
    <property type="project" value="InterPro"/>
</dbReference>
<keyword evidence="6" id="KW-0812">Transmembrane</keyword>
<accession>A0AAW0DAU6</accession>
<keyword evidence="12" id="KW-0472">Membrane</keyword>
<evidence type="ECO:0008006" key="16">
    <source>
        <dbReference type="Google" id="ProtNLM"/>
    </source>
</evidence>
<evidence type="ECO:0000256" key="9">
    <source>
        <dbReference type="ARBA" id="ARBA00023002"/>
    </source>
</evidence>
<dbReference type="GO" id="GO:0016020">
    <property type="term" value="C:membrane"/>
    <property type="evidence" value="ECO:0007669"/>
    <property type="project" value="UniProtKB-SubCell"/>
</dbReference>
<keyword evidence="11" id="KW-0503">Monooxygenase</keyword>
<reference evidence="14 15" key="1">
    <citation type="submission" date="2024-01" db="EMBL/GenBank/DDBJ databases">
        <title>A draft genome for a cacao thread blight-causing isolate of Paramarasmius palmivorus.</title>
        <authorList>
            <person name="Baruah I.K."/>
            <person name="Bukari Y."/>
            <person name="Amoako-Attah I."/>
            <person name="Meinhardt L.W."/>
            <person name="Bailey B.A."/>
            <person name="Cohen S.P."/>
        </authorList>
    </citation>
    <scope>NUCLEOTIDE SEQUENCE [LARGE SCALE GENOMIC DNA]</scope>
    <source>
        <strain evidence="14 15">GH-12</strain>
    </source>
</reference>
<dbReference type="GO" id="GO:0004497">
    <property type="term" value="F:monooxygenase activity"/>
    <property type="evidence" value="ECO:0007669"/>
    <property type="project" value="UniProtKB-KW"/>
</dbReference>
<dbReference type="Proteomes" id="UP001383192">
    <property type="component" value="Unassembled WGS sequence"/>
</dbReference>
<keyword evidence="7" id="KW-0479">Metal-binding</keyword>
<evidence type="ECO:0000256" key="5">
    <source>
        <dbReference type="ARBA" id="ARBA00022617"/>
    </source>
</evidence>
<organism evidence="14 15">
    <name type="scientific">Paramarasmius palmivorus</name>
    <dbReference type="NCBI Taxonomy" id="297713"/>
    <lineage>
        <taxon>Eukaryota</taxon>
        <taxon>Fungi</taxon>
        <taxon>Dikarya</taxon>
        <taxon>Basidiomycota</taxon>
        <taxon>Agaricomycotina</taxon>
        <taxon>Agaricomycetes</taxon>
        <taxon>Agaricomycetidae</taxon>
        <taxon>Agaricales</taxon>
        <taxon>Marasmiineae</taxon>
        <taxon>Marasmiaceae</taxon>
        <taxon>Paramarasmius</taxon>
    </lineage>
</organism>
<evidence type="ECO:0000256" key="3">
    <source>
        <dbReference type="ARBA" id="ARBA00005179"/>
    </source>
</evidence>
<dbReference type="GO" id="GO:0005506">
    <property type="term" value="F:iron ion binding"/>
    <property type="evidence" value="ECO:0007669"/>
    <property type="project" value="InterPro"/>
</dbReference>